<feature type="region of interest" description="Disordered" evidence="3">
    <location>
        <begin position="1"/>
        <end position="23"/>
    </location>
</feature>
<name>A0ABN6PQH6_9BURK</name>
<gene>
    <name evidence="5" type="ORF">CATMQ487_32680</name>
</gene>
<feature type="region of interest" description="Disordered" evidence="3">
    <location>
        <begin position="179"/>
        <end position="208"/>
    </location>
</feature>
<evidence type="ECO:0000313" key="6">
    <source>
        <dbReference type="Proteomes" id="UP001057498"/>
    </source>
</evidence>
<keyword evidence="6" id="KW-1185">Reference proteome</keyword>
<dbReference type="EMBL" id="AP025730">
    <property type="protein sequence ID" value="BDI06298.1"/>
    <property type="molecule type" value="Genomic_DNA"/>
</dbReference>
<comment type="catalytic activity">
    <reaction evidence="2">
        <text>2,5-diamino-6-hydroxy-4-(5-phosphoribosylamino)-pyrimidine + H2O = 2,5,6-triamino-4-hydroxypyrimidine + D-ribose 5-phosphate</text>
        <dbReference type="Rhea" id="RHEA:23436"/>
        <dbReference type="ChEBI" id="CHEBI:15377"/>
        <dbReference type="ChEBI" id="CHEBI:58614"/>
        <dbReference type="ChEBI" id="CHEBI:78346"/>
        <dbReference type="ChEBI" id="CHEBI:137796"/>
    </reaction>
</comment>
<protein>
    <recommendedName>
        <fullName evidence="4">NADAR domain-containing protein</fullName>
    </recommendedName>
</protein>
<dbReference type="NCBIfam" id="TIGR02464">
    <property type="entry name" value="ribofla_fusion"/>
    <property type="match status" value="1"/>
</dbReference>
<evidence type="ECO:0000256" key="1">
    <source>
        <dbReference type="ARBA" id="ARBA00000022"/>
    </source>
</evidence>
<feature type="domain" description="NADAR" evidence="4">
    <location>
        <begin position="33"/>
        <end position="174"/>
    </location>
</feature>
<evidence type="ECO:0000256" key="2">
    <source>
        <dbReference type="ARBA" id="ARBA00000751"/>
    </source>
</evidence>
<dbReference type="CDD" id="cd15457">
    <property type="entry name" value="NADAR"/>
    <property type="match status" value="1"/>
</dbReference>
<organism evidence="5 6">
    <name type="scientific">Sphaerotilus microaerophilus</name>
    <dbReference type="NCBI Taxonomy" id="2914710"/>
    <lineage>
        <taxon>Bacteria</taxon>
        <taxon>Pseudomonadati</taxon>
        <taxon>Pseudomonadota</taxon>
        <taxon>Betaproteobacteria</taxon>
        <taxon>Burkholderiales</taxon>
        <taxon>Sphaerotilaceae</taxon>
        <taxon>Sphaerotilus</taxon>
    </lineage>
</organism>
<reference evidence="5" key="1">
    <citation type="submission" date="2022-04" db="EMBL/GenBank/DDBJ databases">
        <title>Whole genome sequence of Sphaerotilus sp. FB-5.</title>
        <authorList>
            <person name="Takeda M."/>
            <person name="Narihara S."/>
            <person name="Akimoto M."/>
            <person name="Akimoto R."/>
            <person name="Nishiyashiki S."/>
            <person name="Murakami T."/>
        </authorList>
    </citation>
    <scope>NUCLEOTIDE SEQUENCE</scope>
    <source>
        <strain evidence="5">FB-5</strain>
    </source>
</reference>
<feature type="compositionally biased region" description="Low complexity" evidence="3">
    <location>
        <begin position="193"/>
        <end position="208"/>
    </location>
</feature>
<dbReference type="Pfam" id="PF08719">
    <property type="entry name" value="NADAR"/>
    <property type="match status" value="1"/>
</dbReference>
<evidence type="ECO:0000313" key="5">
    <source>
        <dbReference type="EMBL" id="BDI06298.1"/>
    </source>
</evidence>
<accession>A0ABN6PQH6</accession>
<dbReference type="SUPFAM" id="SSF143990">
    <property type="entry name" value="YbiA-like"/>
    <property type="match status" value="1"/>
</dbReference>
<dbReference type="Proteomes" id="UP001057498">
    <property type="component" value="Chromosome"/>
</dbReference>
<dbReference type="InterPro" id="IPR037238">
    <property type="entry name" value="YbiA-like_sf"/>
</dbReference>
<comment type="catalytic activity">
    <reaction evidence="1">
        <text>5-amino-6-(5-phospho-D-ribosylamino)uracil + H2O = 5,6-diaminouracil + D-ribose 5-phosphate</text>
        <dbReference type="Rhea" id="RHEA:55020"/>
        <dbReference type="ChEBI" id="CHEBI:15377"/>
        <dbReference type="ChEBI" id="CHEBI:46252"/>
        <dbReference type="ChEBI" id="CHEBI:58453"/>
        <dbReference type="ChEBI" id="CHEBI:78346"/>
    </reaction>
</comment>
<dbReference type="Gene3D" id="1.10.357.40">
    <property type="entry name" value="YbiA-like"/>
    <property type="match status" value="1"/>
</dbReference>
<evidence type="ECO:0000259" key="4">
    <source>
        <dbReference type="Pfam" id="PF08719"/>
    </source>
</evidence>
<evidence type="ECO:0000256" key="3">
    <source>
        <dbReference type="SAM" id="MobiDB-lite"/>
    </source>
</evidence>
<sequence>MTKTPPTARIRLSTKKSGTPDGSNPAVVAEIRFYRANEKPYGAFSNLYRRPVIFEGVVFPTSEHAYQAGKARKPAVRDWILSAPTPALAAMAAHGLYVWDVAPDWAQTKFDRMRRVLRAKFDQHEDLRQLLMSTGSARLVEVGTVNNAVNRLWGEVDGKGENMLGVMLMELRESCSKETGAAKAKPARATSKARAGATTVATRAPAAV</sequence>
<dbReference type="RefSeq" id="WP_251969591.1">
    <property type="nucleotide sequence ID" value="NZ_AP025730.1"/>
</dbReference>
<dbReference type="InterPro" id="IPR012816">
    <property type="entry name" value="NADAR"/>
</dbReference>
<proteinExistence type="predicted"/>